<reference evidence="1" key="1">
    <citation type="submission" date="2020-07" db="EMBL/GenBank/DDBJ databases">
        <title>Multicomponent nature underlies the extraordinary mechanical properties of spider dragline silk.</title>
        <authorList>
            <person name="Kono N."/>
            <person name="Nakamura H."/>
            <person name="Mori M."/>
            <person name="Yoshida Y."/>
            <person name="Ohtoshi R."/>
            <person name="Malay A.D."/>
            <person name="Moran D.A.P."/>
            <person name="Tomita M."/>
            <person name="Numata K."/>
            <person name="Arakawa K."/>
        </authorList>
    </citation>
    <scope>NUCLEOTIDE SEQUENCE</scope>
</reference>
<keyword evidence="2" id="KW-1185">Reference proteome</keyword>
<accession>A0A8X6FQ78</accession>
<proteinExistence type="predicted"/>
<name>A0A8X6FQ78_TRICU</name>
<evidence type="ECO:0000313" key="1">
    <source>
        <dbReference type="EMBL" id="GFQ86800.1"/>
    </source>
</evidence>
<dbReference type="OrthoDB" id="10018757at2759"/>
<evidence type="ECO:0000313" key="2">
    <source>
        <dbReference type="Proteomes" id="UP000887116"/>
    </source>
</evidence>
<gene>
    <name evidence="1" type="ORF">TNCT_523331</name>
</gene>
<dbReference type="EMBL" id="BMAO01023120">
    <property type="protein sequence ID" value="GFQ86800.1"/>
    <property type="molecule type" value="Genomic_DNA"/>
</dbReference>
<dbReference type="AlphaFoldDB" id="A0A8X6FQ78"/>
<comment type="caution">
    <text evidence="1">The sequence shown here is derived from an EMBL/GenBank/DDBJ whole genome shotgun (WGS) entry which is preliminary data.</text>
</comment>
<feature type="non-terminal residue" evidence="1">
    <location>
        <position position="1"/>
    </location>
</feature>
<sequence>HFPKIFWTVLYDSYENIRLPEVLCLMGIENAHGDPRMGEALEFLPRDYTDGEDFLSRTVTGDDTWVAHVN</sequence>
<dbReference type="Proteomes" id="UP000887116">
    <property type="component" value="Unassembled WGS sequence"/>
</dbReference>
<protein>
    <submittedName>
        <fullName evidence="1">Uncharacterized protein</fullName>
    </submittedName>
</protein>
<organism evidence="1 2">
    <name type="scientific">Trichonephila clavata</name>
    <name type="common">Joro spider</name>
    <name type="synonym">Nephila clavata</name>
    <dbReference type="NCBI Taxonomy" id="2740835"/>
    <lineage>
        <taxon>Eukaryota</taxon>
        <taxon>Metazoa</taxon>
        <taxon>Ecdysozoa</taxon>
        <taxon>Arthropoda</taxon>
        <taxon>Chelicerata</taxon>
        <taxon>Arachnida</taxon>
        <taxon>Araneae</taxon>
        <taxon>Araneomorphae</taxon>
        <taxon>Entelegynae</taxon>
        <taxon>Araneoidea</taxon>
        <taxon>Nephilidae</taxon>
        <taxon>Trichonephila</taxon>
    </lineage>
</organism>